<dbReference type="NCBIfam" id="TIGR01444">
    <property type="entry name" value="fkbM_fam"/>
    <property type="match status" value="1"/>
</dbReference>
<evidence type="ECO:0000259" key="1">
    <source>
        <dbReference type="Pfam" id="PF05050"/>
    </source>
</evidence>
<protein>
    <recommendedName>
        <fullName evidence="1">Methyltransferase FkbM domain-containing protein</fullName>
    </recommendedName>
</protein>
<reference evidence="2 3" key="1">
    <citation type="submission" date="2019-07" db="EMBL/GenBank/DDBJ databases">
        <title>Whole genome shotgun sequence of Rhizobium naphthalenivorans NBRC 107585.</title>
        <authorList>
            <person name="Hosoyama A."/>
            <person name="Uohara A."/>
            <person name="Ohji S."/>
            <person name="Ichikawa N."/>
        </authorList>
    </citation>
    <scope>NUCLEOTIDE SEQUENCE [LARGE SCALE GENOMIC DNA]</scope>
    <source>
        <strain evidence="2 3">NBRC 107585</strain>
    </source>
</reference>
<dbReference type="PANTHER" id="PTHR34203">
    <property type="entry name" value="METHYLTRANSFERASE, FKBM FAMILY PROTEIN"/>
    <property type="match status" value="1"/>
</dbReference>
<evidence type="ECO:0000313" key="3">
    <source>
        <dbReference type="Proteomes" id="UP000321717"/>
    </source>
</evidence>
<organism evidence="2 3">
    <name type="scientific">Ciceribacter naphthalenivorans</name>
    <dbReference type="NCBI Taxonomy" id="1118451"/>
    <lineage>
        <taxon>Bacteria</taxon>
        <taxon>Pseudomonadati</taxon>
        <taxon>Pseudomonadota</taxon>
        <taxon>Alphaproteobacteria</taxon>
        <taxon>Hyphomicrobiales</taxon>
        <taxon>Rhizobiaceae</taxon>
        <taxon>Ciceribacter</taxon>
    </lineage>
</organism>
<gene>
    <name evidence="2" type="ORF">RNA01_07090</name>
</gene>
<dbReference type="OrthoDB" id="5679686at2"/>
<dbReference type="Pfam" id="PF05050">
    <property type="entry name" value="Methyltransf_21"/>
    <property type="match status" value="1"/>
</dbReference>
<dbReference type="Gene3D" id="3.40.50.150">
    <property type="entry name" value="Vaccinia Virus protein VP39"/>
    <property type="match status" value="1"/>
</dbReference>
<dbReference type="InterPro" id="IPR006342">
    <property type="entry name" value="FkbM_mtfrase"/>
</dbReference>
<evidence type="ECO:0000313" key="2">
    <source>
        <dbReference type="EMBL" id="GEO83777.1"/>
    </source>
</evidence>
<dbReference type="Proteomes" id="UP000321717">
    <property type="component" value="Unassembled WGS sequence"/>
</dbReference>
<sequence>MLAGTVKKGCQEEAVVNTILEPGTRRSRVIEVSGRSVTIFGDSEYFEKASELSIPHLAPVCQMLPKDGICLDVGANIGLTAFYISLCVPEGTVYAFEPVPATFADLVAGIERNDMSNVKAFHLAVGESSRPVLFRNLPKFSSGNFQILPGTENSRILPTIEVESVTLDAFVAIMDLKRLSLIKIDVEGFELDVLDGCARTLQRFKPLILLEFNHFCLTTQREMSPLDALRRIRNVFPYVSYFDRKSNSYRRISSERESMDFLRMHMLRTQVDDLLCSLDSGFSI</sequence>
<dbReference type="InterPro" id="IPR052514">
    <property type="entry name" value="SAM-dependent_MTase"/>
</dbReference>
<dbReference type="EMBL" id="BJZP01000002">
    <property type="protein sequence ID" value="GEO83777.1"/>
    <property type="molecule type" value="Genomic_DNA"/>
</dbReference>
<dbReference type="PANTHER" id="PTHR34203:SF15">
    <property type="entry name" value="SLL1173 PROTEIN"/>
    <property type="match status" value="1"/>
</dbReference>
<proteinExistence type="predicted"/>
<accession>A0A512HEA6</accession>
<dbReference type="SUPFAM" id="SSF53335">
    <property type="entry name" value="S-adenosyl-L-methionine-dependent methyltransferases"/>
    <property type="match status" value="1"/>
</dbReference>
<comment type="caution">
    <text evidence="2">The sequence shown here is derived from an EMBL/GenBank/DDBJ whole genome shotgun (WGS) entry which is preliminary data.</text>
</comment>
<dbReference type="AlphaFoldDB" id="A0A512HEA6"/>
<feature type="domain" description="Methyltransferase FkbM" evidence="1">
    <location>
        <begin position="72"/>
        <end position="216"/>
    </location>
</feature>
<name>A0A512HEA6_9HYPH</name>
<dbReference type="InterPro" id="IPR029063">
    <property type="entry name" value="SAM-dependent_MTases_sf"/>
</dbReference>
<keyword evidence="3" id="KW-1185">Reference proteome</keyword>